<dbReference type="Proteomes" id="UP001444661">
    <property type="component" value="Unassembled WGS sequence"/>
</dbReference>
<feature type="compositionally biased region" description="Basic residues" evidence="1">
    <location>
        <begin position="81"/>
        <end position="91"/>
    </location>
</feature>
<comment type="caution">
    <text evidence="2">The sequence shown here is derived from an EMBL/GenBank/DDBJ whole genome shotgun (WGS) entry which is preliminary data.</text>
</comment>
<dbReference type="EMBL" id="JAQQWK010000003">
    <property type="protein sequence ID" value="KAK8043973.1"/>
    <property type="molecule type" value="Genomic_DNA"/>
</dbReference>
<sequence>MPRPGYDTTATDRTASYTNMNMDLLQRRNDDHDDTTSPGVRTNASEVYAPQSPLFRRLLHIVSIEGELLLHVQILSRIAKHKPHNTPRHGKAPATTANTSHRGPAMEVDSDDSDDSPTRQALAKRIKELEQESANYQHHYVKLEKEPPRRQSTKRTLAMVQRQPLHDDESSEGSSKDEDPRSNLVRDERRLEDPRRLIGLPAPELAVEVAKPRDLDIDGWLAVPGVALPESRKLRQVLIMHGFEQGVGGNYAVGDDPRISPTHDNHFLLAWIGCIHDGCTEHLAEKLEGGWFPRRIGKSPIRQPHLDHFIGKIKTTIPDPRRAYLLVERTPQWPRECHLERQDWRDCTNDEKARNAFKTPKTPRLGDLP</sequence>
<evidence type="ECO:0000313" key="3">
    <source>
        <dbReference type="Proteomes" id="UP001444661"/>
    </source>
</evidence>
<name>A0ABR1TBJ0_9PEZI</name>
<feature type="compositionally biased region" description="Basic and acidic residues" evidence="1">
    <location>
        <begin position="164"/>
        <end position="188"/>
    </location>
</feature>
<feature type="region of interest" description="Disordered" evidence="1">
    <location>
        <begin position="81"/>
        <end position="121"/>
    </location>
</feature>
<accession>A0ABR1TBJ0</accession>
<reference evidence="2 3" key="1">
    <citation type="submission" date="2023-01" db="EMBL/GenBank/DDBJ databases">
        <title>Analysis of 21 Apiospora genomes using comparative genomics revels a genus with tremendous synthesis potential of carbohydrate active enzymes and secondary metabolites.</title>
        <authorList>
            <person name="Sorensen T."/>
        </authorList>
    </citation>
    <scope>NUCLEOTIDE SEQUENCE [LARGE SCALE GENOMIC DNA]</scope>
    <source>
        <strain evidence="2 3">CBS 33761</strain>
    </source>
</reference>
<evidence type="ECO:0000256" key="1">
    <source>
        <dbReference type="SAM" id="MobiDB-lite"/>
    </source>
</evidence>
<feature type="region of interest" description="Disordered" evidence="1">
    <location>
        <begin position="138"/>
        <end position="188"/>
    </location>
</feature>
<protein>
    <submittedName>
        <fullName evidence="2">Uncharacterized protein</fullName>
    </submittedName>
</protein>
<proteinExistence type="predicted"/>
<keyword evidence="3" id="KW-1185">Reference proteome</keyword>
<organism evidence="2 3">
    <name type="scientific">Apiospora rasikravindrae</name>
    <dbReference type="NCBI Taxonomy" id="990691"/>
    <lineage>
        <taxon>Eukaryota</taxon>
        <taxon>Fungi</taxon>
        <taxon>Dikarya</taxon>
        <taxon>Ascomycota</taxon>
        <taxon>Pezizomycotina</taxon>
        <taxon>Sordariomycetes</taxon>
        <taxon>Xylariomycetidae</taxon>
        <taxon>Amphisphaeriales</taxon>
        <taxon>Apiosporaceae</taxon>
        <taxon>Apiospora</taxon>
    </lineage>
</organism>
<gene>
    <name evidence="2" type="ORF">PG993_003997</name>
</gene>
<evidence type="ECO:0000313" key="2">
    <source>
        <dbReference type="EMBL" id="KAK8043973.1"/>
    </source>
</evidence>